<organism evidence="1">
    <name type="scientific">Rhizophora mucronata</name>
    <name type="common">Asiatic mangrove</name>
    <dbReference type="NCBI Taxonomy" id="61149"/>
    <lineage>
        <taxon>Eukaryota</taxon>
        <taxon>Viridiplantae</taxon>
        <taxon>Streptophyta</taxon>
        <taxon>Embryophyta</taxon>
        <taxon>Tracheophyta</taxon>
        <taxon>Spermatophyta</taxon>
        <taxon>Magnoliopsida</taxon>
        <taxon>eudicotyledons</taxon>
        <taxon>Gunneridae</taxon>
        <taxon>Pentapetalae</taxon>
        <taxon>rosids</taxon>
        <taxon>fabids</taxon>
        <taxon>Malpighiales</taxon>
        <taxon>Rhizophoraceae</taxon>
        <taxon>Rhizophora</taxon>
    </lineage>
</organism>
<name>A0A2P2M466_RHIMU</name>
<dbReference type="EMBL" id="GGEC01044499">
    <property type="protein sequence ID" value="MBX24983.1"/>
    <property type="molecule type" value="Transcribed_RNA"/>
</dbReference>
<proteinExistence type="predicted"/>
<accession>A0A2P2M466</accession>
<dbReference type="AlphaFoldDB" id="A0A2P2M466"/>
<evidence type="ECO:0000313" key="1">
    <source>
        <dbReference type="EMBL" id="MBX24983.1"/>
    </source>
</evidence>
<reference evidence="1" key="1">
    <citation type="submission" date="2018-02" db="EMBL/GenBank/DDBJ databases">
        <title>Rhizophora mucronata_Transcriptome.</title>
        <authorList>
            <person name="Meera S.P."/>
            <person name="Sreeshan A."/>
            <person name="Augustine A."/>
        </authorList>
    </citation>
    <scope>NUCLEOTIDE SEQUENCE</scope>
    <source>
        <tissue evidence="1">Leaf</tissue>
    </source>
</reference>
<protein>
    <submittedName>
        <fullName evidence="1">Uncharacterized protein</fullName>
    </submittedName>
</protein>
<sequence>MKPFDAIFQLPLTRHPHLITFEARRSH</sequence>